<evidence type="ECO:0000256" key="4">
    <source>
        <dbReference type="ARBA" id="ARBA00023004"/>
    </source>
</evidence>
<dbReference type="InterPro" id="IPR017972">
    <property type="entry name" value="Cyt_P450_CS"/>
</dbReference>
<dbReference type="OrthoDB" id="1055148at2759"/>
<evidence type="ECO:0000313" key="8">
    <source>
        <dbReference type="EMBL" id="KAF3958280.1"/>
    </source>
</evidence>
<comment type="similarity">
    <text evidence="7">Belongs to the cytochrome P450 family.</text>
</comment>
<keyword evidence="5 7" id="KW-0503">Monooxygenase</keyword>
<dbReference type="InterPro" id="IPR050651">
    <property type="entry name" value="Plant_Cytochrome_P450_Monoox"/>
</dbReference>
<dbReference type="PRINTS" id="PR00385">
    <property type="entry name" value="P450"/>
</dbReference>
<keyword evidence="4 6" id="KW-0408">Iron</keyword>
<gene>
    <name evidence="8" type="ORF">CMV_016797</name>
</gene>
<evidence type="ECO:0008006" key="10">
    <source>
        <dbReference type="Google" id="ProtNLM"/>
    </source>
</evidence>
<keyword evidence="9" id="KW-1185">Reference proteome</keyword>
<accession>A0A8J4QZ12</accession>
<dbReference type="SUPFAM" id="SSF48264">
    <property type="entry name" value="Cytochrome P450"/>
    <property type="match status" value="1"/>
</dbReference>
<feature type="binding site" description="axial binding residue" evidence="6">
    <location>
        <position position="140"/>
    </location>
    <ligand>
        <name>heme</name>
        <dbReference type="ChEBI" id="CHEBI:30413"/>
    </ligand>
    <ligandPart>
        <name>Fe</name>
        <dbReference type="ChEBI" id="CHEBI:18248"/>
    </ligandPart>
</feature>
<keyword evidence="1 6" id="KW-0349">Heme</keyword>
<dbReference type="GO" id="GO:0004497">
    <property type="term" value="F:monooxygenase activity"/>
    <property type="evidence" value="ECO:0007669"/>
    <property type="project" value="UniProtKB-KW"/>
</dbReference>
<protein>
    <recommendedName>
        <fullName evidence="10">Cytochrome P450</fullName>
    </recommendedName>
</protein>
<evidence type="ECO:0000256" key="6">
    <source>
        <dbReference type="PIRSR" id="PIRSR602401-1"/>
    </source>
</evidence>
<name>A0A8J4QZ12_9ROSI</name>
<evidence type="ECO:0000256" key="5">
    <source>
        <dbReference type="ARBA" id="ARBA00023033"/>
    </source>
</evidence>
<comment type="cofactor">
    <cofactor evidence="6">
        <name>heme</name>
        <dbReference type="ChEBI" id="CHEBI:30413"/>
    </cofactor>
</comment>
<evidence type="ECO:0000256" key="2">
    <source>
        <dbReference type="ARBA" id="ARBA00022723"/>
    </source>
</evidence>
<evidence type="ECO:0000256" key="7">
    <source>
        <dbReference type="RuleBase" id="RU000461"/>
    </source>
</evidence>
<dbReference type="InterPro" id="IPR036396">
    <property type="entry name" value="Cyt_P450_sf"/>
</dbReference>
<organism evidence="8 9">
    <name type="scientific">Castanea mollissima</name>
    <name type="common">Chinese chestnut</name>
    <dbReference type="NCBI Taxonomy" id="60419"/>
    <lineage>
        <taxon>Eukaryota</taxon>
        <taxon>Viridiplantae</taxon>
        <taxon>Streptophyta</taxon>
        <taxon>Embryophyta</taxon>
        <taxon>Tracheophyta</taxon>
        <taxon>Spermatophyta</taxon>
        <taxon>Magnoliopsida</taxon>
        <taxon>eudicotyledons</taxon>
        <taxon>Gunneridae</taxon>
        <taxon>Pentapetalae</taxon>
        <taxon>rosids</taxon>
        <taxon>fabids</taxon>
        <taxon>Fagales</taxon>
        <taxon>Fagaceae</taxon>
        <taxon>Castanea</taxon>
    </lineage>
</organism>
<dbReference type="GO" id="GO:0016705">
    <property type="term" value="F:oxidoreductase activity, acting on paired donors, with incorporation or reduction of molecular oxygen"/>
    <property type="evidence" value="ECO:0007669"/>
    <property type="project" value="InterPro"/>
</dbReference>
<dbReference type="PRINTS" id="PR00463">
    <property type="entry name" value="EP450I"/>
</dbReference>
<dbReference type="EMBL" id="JRKL02002597">
    <property type="protein sequence ID" value="KAF3958280.1"/>
    <property type="molecule type" value="Genomic_DNA"/>
</dbReference>
<sequence>MEEGRGTDTSAVTLEWAMSNLINHPDVLKKARVELDTQIEQDKWIDEQDVFKLRYLQCIISETFRLYPPGPLLVPHSSSNDCTIGGYDIPRDTMLLVNAWVIHRDPELWEDTTSFKPERFENGEVDPHKLMPFGLGRRACPGAGLAQRTMNLTLGSLIQCFEWERTTKEKVDMTEGNGLIMPKVIPLEAMCKARPLMHKVLSESMHDV</sequence>
<proteinExistence type="inferred from homology"/>
<dbReference type="GO" id="GO:0005506">
    <property type="term" value="F:iron ion binding"/>
    <property type="evidence" value="ECO:0007669"/>
    <property type="project" value="InterPro"/>
</dbReference>
<dbReference type="InterPro" id="IPR001128">
    <property type="entry name" value="Cyt_P450"/>
</dbReference>
<dbReference type="GO" id="GO:0020037">
    <property type="term" value="F:heme binding"/>
    <property type="evidence" value="ECO:0007669"/>
    <property type="project" value="InterPro"/>
</dbReference>
<dbReference type="AlphaFoldDB" id="A0A8J4QZ12"/>
<dbReference type="PANTHER" id="PTHR47947">
    <property type="entry name" value="CYTOCHROME P450 82C3-RELATED"/>
    <property type="match status" value="1"/>
</dbReference>
<dbReference type="PANTHER" id="PTHR47947:SF24">
    <property type="entry name" value="ISOFLAVONE 2'-HYDROXYLASE-LIKE"/>
    <property type="match status" value="1"/>
</dbReference>
<evidence type="ECO:0000256" key="3">
    <source>
        <dbReference type="ARBA" id="ARBA00023002"/>
    </source>
</evidence>
<dbReference type="Proteomes" id="UP000737018">
    <property type="component" value="Unassembled WGS sequence"/>
</dbReference>
<keyword evidence="3 7" id="KW-0560">Oxidoreductase</keyword>
<dbReference type="PROSITE" id="PS00086">
    <property type="entry name" value="CYTOCHROME_P450"/>
    <property type="match status" value="1"/>
</dbReference>
<keyword evidence="2 6" id="KW-0479">Metal-binding</keyword>
<comment type="caution">
    <text evidence="8">The sequence shown here is derived from an EMBL/GenBank/DDBJ whole genome shotgun (WGS) entry which is preliminary data.</text>
</comment>
<reference evidence="8" key="1">
    <citation type="submission" date="2020-03" db="EMBL/GenBank/DDBJ databases">
        <title>Castanea mollissima Vanexum genome sequencing.</title>
        <authorList>
            <person name="Staton M."/>
        </authorList>
    </citation>
    <scope>NUCLEOTIDE SEQUENCE</scope>
    <source>
        <tissue evidence="8">Leaf</tissue>
    </source>
</reference>
<dbReference type="Gene3D" id="1.10.630.10">
    <property type="entry name" value="Cytochrome P450"/>
    <property type="match status" value="1"/>
</dbReference>
<evidence type="ECO:0000313" key="9">
    <source>
        <dbReference type="Proteomes" id="UP000737018"/>
    </source>
</evidence>
<evidence type="ECO:0000256" key="1">
    <source>
        <dbReference type="ARBA" id="ARBA00022617"/>
    </source>
</evidence>
<dbReference type="Pfam" id="PF00067">
    <property type="entry name" value="p450"/>
    <property type="match status" value="1"/>
</dbReference>
<dbReference type="InterPro" id="IPR002401">
    <property type="entry name" value="Cyt_P450_E_grp-I"/>
</dbReference>